<dbReference type="SUPFAM" id="SSF55387">
    <property type="entry name" value="Frataxin/Nqo15-like"/>
    <property type="match status" value="1"/>
</dbReference>
<evidence type="ECO:0000256" key="26">
    <source>
        <dbReference type="ARBA" id="ARBA00049360"/>
    </source>
</evidence>
<dbReference type="GO" id="GO:0000794">
    <property type="term" value="C:condensed nuclear chromosome"/>
    <property type="evidence" value="ECO:0007669"/>
    <property type="project" value="TreeGrafter"/>
</dbReference>
<evidence type="ECO:0000256" key="8">
    <source>
        <dbReference type="ARBA" id="ARBA00017893"/>
    </source>
</evidence>
<dbReference type="GO" id="GO:0006826">
    <property type="term" value="P:iron ion transport"/>
    <property type="evidence" value="ECO:0007669"/>
    <property type="project" value="UniProtKB-KW"/>
</dbReference>
<dbReference type="GO" id="GO:0006879">
    <property type="term" value="P:intracellular iron ion homeostasis"/>
    <property type="evidence" value="ECO:0007669"/>
    <property type="project" value="UniProtKB-KW"/>
</dbReference>
<gene>
    <name evidence="29" type="ORF">SAPINGB_P001822</name>
</gene>
<evidence type="ECO:0000256" key="9">
    <source>
        <dbReference type="ARBA" id="ARBA00022434"/>
    </source>
</evidence>
<feature type="domain" description="Rad50/SbcC-type AAA" evidence="28">
    <location>
        <begin position="180"/>
        <end position="389"/>
    </location>
</feature>
<dbReference type="PROSITE" id="PS01344">
    <property type="entry name" value="FRATAXIN_1"/>
    <property type="match status" value="1"/>
</dbReference>
<dbReference type="NCBIfam" id="TIGR03422">
    <property type="entry name" value="mito_frataxin"/>
    <property type="match status" value="1"/>
</dbReference>
<dbReference type="GO" id="GO:0003691">
    <property type="term" value="F:double-stranded telomeric DNA binding"/>
    <property type="evidence" value="ECO:0007669"/>
    <property type="project" value="TreeGrafter"/>
</dbReference>
<dbReference type="EMBL" id="CABVLU010000002">
    <property type="protein sequence ID" value="VVT48527.1"/>
    <property type="molecule type" value="Genomic_DNA"/>
</dbReference>
<dbReference type="InterPro" id="IPR027417">
    <property type="entry name" value="P-loop_NTPase"/>
</dbReference>
<name>A0A5E8BCU3_9ASCO</name>
<dbReference type="NCBIfam" id="TIGR00606">
    <property type="entry name" value="rad50"/>
    <property type="match status" value="1"/>
</dbReference>
<organism evidence="29 30">
    <name type="scientific">Magnusiomyces paraingens</name>
    <dbReference type="NCBI Taxonomy" id="2606893"/>
    <lineage>
        <taxon>Eukaryota</taxon>
        <taxon>Fungi</taxon>
        <taxon>Dikarya</taxon>
        <taxon>Ascomycota</taxon>
        <taxon>Saccharomycotina</taxon>
        <taxon>Dipodascomycetes</taxon>
        <taxon>Dipodascales</taxon>
        <taxon>Dipodascaceae</taxon>
        <taxon>Magnusiomyces</taxon>
    </lineage>
</organism>
<dbReference type="Pfam" id="PF13558">
    <property type="entry name" value="SbcC_Walker_B"/>
    <property type="match status" value="1"/>
</dbReference>
<protein>
    <recommendedName>
        <fullName evidence="8">DNA repair protein RAD50</fullName>
        <ecNumber evidence="7">1.16.3.1</ecNumber>
    </recommendedName>
</protein>
<dbReference type="FunFam" id="3.40.50.300:FF:000947">
    <property type="entry name" value="DNA repair protein RAD50"/>
    <property type="match status" value="1"/>
</dbReference>
<dbReference type="RefSeq" id="XP_031852433.1">
    <property type="nucleotide sequence ID" value="XM_031996542.1"/>
</dbReference>
<accession>A0A5E8BCU3</accession>
<keyword evidence="24" id="KW-0539">Nucleus</keyword>
<evidence type="ECO:0000256" key="14">
    <source>
        <dbReference type="ARBA" id="ARBA00022763"/>
    </source>
</evidence>
<dbReference type="Proteomes" id="UP000398389">
    <property type="component" value="Unassembled WGS sequence"/>
</dbReference>
<dbReference type="Pfam" id="PF01491">
    <property type="entry name" value="Frataxin_Cyay"/>
    <property type="match status" value="1"/>
</dbReference>
<dbReference type="Gene3D" id="3.30.920.10">
    <property type="entry name" value="Frataxin/CyaY"/>
    <property type="match status" value="1"/>
</dbReference>
<evidence type="ECO:0000256" key="1">
    <source>
        <dbReference type="ARBA" id="ARBA00001947"/>
    </source>
</evidence>
<evidence type="ECO:0000256" key="22">
    <source>
        <dbReference type="ARBA" id="ARBA00023128"/>
    </source>
</evidence>
<dbReference type="GO" id="GO:0004322">
    <property type="term" value="F:ferroxidase activity"/>
    <property type="evidence" value="ECO:0007669"/>
    <property type="project" value="UniProtKB-EC"/>
</dbReference>
<feature type="coiled-coil region" evidence="27">
    <location>
        <begin position="617"/>
        <end position="705"/>
    </location>
</feature>
<evidence type="ECO:0000259" key="28">
    <source>
        <dbReference type="Pfam" id="PF13476"/>
    </source>
</evidence>
<keyword evidence="23" id="KW-0234">DNA repair</keyword>
<keyword evidence="19" id="KW-0408">Iron</keyword>
<dbReference type="GO" id="GO:0005739">
    <property type="term" value="C:mitochondrion"/>
    <property type="evidence" value="ECO:0007669"/>
    <property type="project" value="UniProtKB-SubCell"/>
</dbReference>
<dbReference type="PROSITE" id="PS50810">
    <property type="entry name" value="FRATAXIN_2"/>
    <property type="match status" value="1"/>
</dbReference>
<dbReference type="Pfam" id="PF13476">
    <property type="entry name" value="AAA_23"/>
    <property type="match status" value="1"/>
</dbReference>
<dbReference type="SUPFAM" id="SSF52540">
    <property type="entry name" value="P-loop containing nucleoside triphosphate hydrolases"/>
    <property type="match status" value="2"/>
</dbReference>
<evidence type="ECO:0000256" key="25">
    <source>
        <dbReference type="ARBA" id="ARBA00047990"/>
    </source>
</evidence>
<evidence type="ECO:0000256" key="11">
    <source>
        <dbReference type="ARBA" id="ARBA00022454"/>
    </source>
</evidence>
<evidence type="ECO:0000256" key="10">
    <source>
        <dbReference type="ARBA" id="ARBA00022448"/>
    </source>
</evidence>
<keyword evidence="13" id="KW-0479">Metal-binding</keyword>
<keyword evidence="16" id="KW-0862">Zinc</keyword>
<evidence type="ECO:0000313" key="29">
    <source>
        <dbReference type="EMBL" id="VVT48527.1"/>
    </source>
</evidence>
<keyword evidence="10" id="KW-0813">Transport</keyword>
<evidence type="ECO:0000256" key="27">
    <source>
        <dbReference type="SAM" id="Coils"/>
    </source>
</evidence>
<dbReference type="GO" id="GO:0000722">
    <property type="term" value="P:telomere maintenance via recombination"/>
    <property type="evidence" value="ECO:0007669"/>
    <property type="project" value="TreeGrafter"/>
</dbReference>
<evidence type="ECO:0000256" key="23">
    <source>
        <dbReference type="ARBA" id="ARBA00023204"/>
    </source>
</evidence>
<dbReference type="InterPro" id="IPR017789">
    <property type="entry name" value="Frataxin"/>
</dbReference>
<keyword evidence="18" id="KW-0560">Oxidoreductase</keyword>
<keyword evidence="22" id="KW-0496">Mitochondrion</keyword>
<evidence type="ECO:0000256" key="4">
    <source>
        <dbReference type="ARBA" id="ARBA00004286"/>
    </source>
</evidence>
<dbReference type="PANTHER" id="PTHR18867:SF12">
    <property type="entry name" value="DNA REPAIR PROTEIN RAD50"/>
    <property type="match status" value="1"/>
</dbReference>
<comment type="subcellular location">
    <subcellularLocation>
        <location evidence="4">Chromosome</location>
    </subcellularLocation>
    <subcellularLocation>
        <location evidence="3">Mitochondrion</location>
    </subcellularLocation>
    <subcellularLocation>
        <location evidence="2">Nucleus</location>
    </subcellularLocation>
</comment>
<dbReference type="GeneID" id="43580642"/>
<keyword evidence="9" id="KW-0409">Iron storage</keyword>
<dbReference type="GO" id="GO:0051880">
    <property type="term" value="F:G-quadruplex DNA binding"/>
    <property type="evidence" value="ECO:0007669"/>
    <property type="project" value="TreeGrafter"/>
</dbReference>
<comment type="catalytic activity">
    <reaction evidence="25">
        <text>4 Fe(2+) + O2 + 4 H(+) = 4 Fe(3+) + 2 H2O</text>
        <dbReference type="Rhea" id="RHEA:11148"/>
        <dbReference type="ChEBI" id="CHEBI:15377"/>
        <dbReference type="ChEBI" id="CHEBI:15378"/>
        <dbReference type="ChEBI" id="CHEBI:15379"/>
        <dbReference type="ChEBI" id="CHEBI:29033"/>
        <dbReference type="ChEBI" id="CHEBI:29034"/>
        <dbReference type="EC" id="1.16.3.1"/>
    </reaction>
</comment>
<evidence type="ECO:0000256" key="20">
    <source>
        <dbReference type="ARBA" id="ARBA00023054"/>
    </source>
</evidence>
<comment type="similarity">
    <text evidence="6">Belongs to the SMC family. RAD50 subfamily.</text>
</comment>
<reference evidence="29 30" key="1">
    <citation type="submission" date="2019-09" db="EMBL/GenBank/DDBJ databases">
        <authorList>
            <person name="Brejova B."/>
        </authorList>
    </citation>
    <scope>NUCLEOTIDE SEQUENCE [LARGE SCALE GENOMIC DNA]</scope>
</reference>
<dbReference type="InterPro" id="IPR004584">
    <property type="entry name" value="Rad50_eukaryotes"/>
</dbReference>
<evidence type="ECO:0000256" key="19">
    <source>
        <dbReference type="ARBA" id="ARBA00023004"/>
    </source>
</evidence>
<dbReference type="InterPro" id="IPR002908">
    <property type="entry name" value="Frataxin/CyaY"/>
</dbReference>
<evidence type="ECO:0000256" key="2">
    <source>
        <dbReference type="ARBA" id="ARBA00004123"/>
    </source>
</evidence>
<evidence type="ECO:0000256" key="24">
    <source>
        <dbReference type="ARBA" id="ARBA00023242"/>
    </source>
</evidence>
<keyword evidence="30" id="KW-1185">Reference proteome</keyword>
<sequence length="1485" mass="168510">MLRRSFARLSRSSVASVAQSRMLVVPTRALRLRTDLASSLIYKQHLTSTPFSIATARRNYSSVPTEADVDQISSDDFHHVADEALETILTTYEDLSESIPDLDVELAQGVLTLYLPTVGSYVINKQPPNKQIWWSSPISGPKRFDLVKGVWTSLRDGTTLRNDLETETNGVTASRDLPHLSIQGIRSFDNTQRETIQFGTPLTLIVGQNGSGKTTIIECLKYITTGDLPPNSKGGAFIHDPKLVGEREVLAQVKLAFTNVNGVQMIATRSMQLTVKKTTRTFKTLEGQLLAINDEKRVSMSTRCTDLDAQMPLYIGVSRAILENVIFCHQEESLWPLSEPSVLKKKFDEIFESQKFTKALDNIKSLRKEYAATIKIEQNSTEFYKQDKDRARAIEDRAVKISEDIDGLTTQVNKIKNDHDTILEEIKKVLDSSADLQDSLQELSKLRSENNLYLKSIDRLKASTSTVFEGTDEELQKQVLDFDKRLDSRAKRVQTVKAQIAKEKTTIEGINKHYRETNLKEGQLEAASKRYHGLLSARTKKVCSSASVFELPEESLNKTTVFTHSEFADIFGTMHDVRERHKLQLESEKTKNAVADNESSKRIQQVVSKKLKLEHIATDLANDIRKCTEKIANLKRTVESTIVDEATIAYEKSQLVDLEKQLAKSADTLERIQTDNSVQLKETRLAELSTDIDKLNADLKLVNEESENRAKILYLQEDLAKREAALRALISAKKSDFATVNLDIETLTTQQTESGLRDAISATQKVYDEAVHKHDTAKRELSLCESRLDMNKKNIEKLNKEKKELLESIYDQIDFDYKDYDEKVSELEIQERTVTSSIGENSFLKNLNERAVEVAEKQNLCLMCCRKFQTSQEKDGFLSIMEKKDEHISDIEGLKTSLEQITEALKIVRDLSPSISRLKALENGLIPYDLNEQPALQTSVKEARANDDATKSAVEAAKTRLEHVESLRRASSDLVRNGAELTSIRGEIETVQAQLRIDTGELGSSSQILGQISVKNEESKRIDKELRALLEERDQARILANKMESAINKKKLRISDLQKQLDDRNVAEAEIKTLDKERLEMNSRVAENKQEIEVIALQVKEQETLATDIKLKGAQREQEISVKYARMHDVLRDLENICKEIDAYEKNGGDEPLKTCRALVETLQEQLNDTNADLDSQTKELTKAEMELADLSTHDRMLKDNVEIRRLQRRVDKGIVRIQELEGMNIEAQSEKLKQRENILNEEKTKLFADAEGKMGEIKQLHEQLEVAQLELDTTYKDIGEKYRRSLIKMHTLSVASDDLAKYAKALDSAIMKYHSMKMEEINRIIDELWKKTYSGTDVDTILIRSENESARGNNRTYNYRVCMIKQDVELDMRGRCSAGQKVLASIIIRLALAECFGVNCGLIALDEPTTNLDQDNIESLAKALGSIIATRKAQKNFQLIVITHDEKFLLHMNAAAYTDHFYRVSRNDRQRSTIDWVPITRISE</sequence>
<dbReference type="GO" id="GO:0007004">
    <property type="term" value="P:telomere maintenance via telomerase"/>
    <property type="evidence" value="ECO:0007669"/>
    <property type="project" value="TreeGrafter"/>
</dbReference>
<feature type="coiled-coil region" evidence="27">
    <location>
        <begin position="1218"/>
        <end position="1278"/>
    </location>
</feature>
<keyword evidence="20 27" id="KW-0175">Coiled coil</keyword>
<evidence type="ECO:0000256" key="17">
    <source>
        <dbReference type="ARBA" id="ARBA00022946"/>
    </source>
</evidence>
<dbReference type="InterPro" id="IPR038729">
    <property type="entry name" value="Rad50/SbcC_AAA"/>
</dbReference>
<evidence type="ECO:0000256" key="18">
    <source>
        <dbReference type="ARBA" id="ARBA00023002"/>
    </source>
</evidence>
<evidence type="ECO:0000256" key="3">
    <source>
        <dbReference type="ARBA" id="ARBA00004173"/>
    </source>
</evidence>
<evidence type="ECO:0000256" key="6">
    <source>
        <dbReference type="ARBA" id="ARBA00009439"/>
    </source>
</evidence>
<keyword evidence="14" id="KW-0227">DNA damage</keyword>
<feature type="coiled-coil region" evidence="27">
    <location>
        <begin position="1127"/>
        <end position="1194"/>
    </location>
</feature>
<dbReference type="NCBIfam" id="TIGR03421">
    <property type="entry name" value="FeS_CyaY"/>
    <property type="match status" value="1"/>
</dbReference>
<evidence type="ECO:0000256" key="7">
    <source>
        <dbReference type="ARBA" id="ARBA00013107"/>
    </source>
</evidence>
<keyword evidence="17" id="KW-0809">Transit peptide</keyword>
<dbReference type="GO" id="GO:0070192">
    <property type="term" value="P:chromosome organization involved in meiotic cell cycle"/>
    <property type="evidence" value="ECO:0007669"/>
    <property type="project" value="TreeGrafter"/>
</dbReference>
<dbReference type="GO" id="GO:0030870">
    <property type="term" value="C:Mre11 complex"/>
    <property type="evidence" value="ECO:0007669"/>
    <property type="project" value="InterPro"/>
</dbReference>
<dbReference type="InterPro" id="IPR020895">
    <property type="entry name" value="Frataxin_CS"/>
</dbReference>
<dbReference type="OrthoDB" id="18797at2759"/>
<feature type="coiled-coil region" evidence="27">
    <location>
        <begin position="1012"/>
        <end position="1091"/>
    </location>
</feature>
<dbReference type="GO" id="GO:0043047">
    <property type="term" value="F:single-stranded telomeric DNA binding"/>
    <property type="evidence" value="ECO:0007669"/>
    <property type="project" value="TreeGrafter"/>
</dbReference>
<keyword evidence="15" id="KW-0378">Hydrolase</keyword>
<dbReference type="GO" id="GO:0016887">
    <property type="term" value="F:ATP hydrolysis activity"/>
    <property type="evidence" value="ECO:0007669"/>
    <property type="project" value="InterPro"/>
</dbReference>
<feature type="coiled-coil region" evidence="27">
    <location>
        <begin position="781"/>
        <end position="812"/>
    </location>
</feature>
<proteinExistence type="inferred from homology"/>
<keyword evidence="12" id="KW-0410">Iron transport</keyword>
<evidence type="ECO:0000256" key="16">
    <source>
        <dbReference type="ARBA" id="ARBA00022833"/>
    </source>
</evidence>
<dbReference type="GO" id="GO:0006302">
    <property type="term" value="P:double-strand break repair"/>
    <property type="evidence" value="ECO:0007669"/>
    <property type="project" value="InterPro"/>
</dbReference>
<comment type="cofactor">
    <cofactor evidence="1">
        <name>Zn(2+)</name>
        <dbReference type="ChEBI" id="CHEBI:29105"/>
    </cofactor>
</comment>
<dbReference type="InterPro" id="IPR036524">
    <property type="entry name" value="Frataxin/CyaY_sf"/>
</dbReference>
<evidence type="ECO:0000256" key="12">
    <source>
        <dbReference type="ARBA" id="ARBA00022496"/>
    </source>
</evidence>
<dbReference type="Gene3D" id="3.40.50.300">
    <property type="entry name" value="P-loop containing nucleotide triphosphate hydrolases"/>
    <property type="match status" value="2"/>
</dbReference>
<dbReference type="SMART" id="SM01219">
    <property type="entry name" value="Frataxin_Cyay"/>
    <property type="match status" value="1"/>
</dbReference>
<comment type="similarity">
    <text evidence="5">Belongs to the frataxin family.</text>
</comment>
<dbReference type="EC" id="1.16.3.1" evidence="7"/>
<comment type="catalytic activity">
    <reaction evidence="26">
        <text>ATP + H2O = ADP + phosphate + H(+)</text>
        <dbReference type="Rhea" id="RHEA:13065"/>
        <dbReference type="ChEBI" id="CHEBI:15377"/>
        <dbReference type="ChEBI" id="CHEBI:15378"/>
        <dbReference type="ChEBI" id="CHEBI:30616"/>
        <dbReference type="ChEBI" id="CHEBI:43474"/>
        <dbReference type="ChEBI" id="CHEBI:456216"/>
    </reaction>
</comment>
<dbReference type="PANTHER" id="PTHR18867">
    <property type="entry name" value="RAD50"/>
    <property type="match status" value="1"/>
</dbReference>
<dbReference type="GO" id="GO:0008199">
    <property type="term" value="F:ferric iron binding"/>
    <property type="evidence" value="ECO:0007669"/>
    <property type="project" value="InterPro"/>
</dbReference>
<keyword evidence="11" id="KW-0158">Chromosome</keyword>
<dbReference type="FunFam" id="3.40.50.300:FF:001195">
    <property type="entry name" value="DNA repair protein rad50"/>
    <property type="match status" value="1"/>
</dbReference>
<evidence type="ECO:0000256" key="5">
    <source>
        <dbReference type="ARBA" id="ARBA00008183"/>
    </source>
</evidence>
<dbReference type="GO" id="GO:0016226">
    <property type="term" value="P:iron-sulfur cluster assembly"/>
    <property type="evidence" value="ECO:0007669"/>
    <property type="project" value="InterPro"/>
</dbReference>
<evidence type="ECO:0000313" key="30">
    <source>
        <dbReference type="Proteomes" id="UP000398389"/>
    </source>
</evidence>
<evidence type="ECO:0000256" key="13">
    <source>
        <dbReference type="ARBA" id="ARBA00022723"/>
    </source>
</evidence>
<evidence type="ECO:0000256" key="21">
    <source>
        <dbReference type="ARBA" id="ARBA00023065"/>
    </source>
</evidence>
<keyword evidence="21" id="KW-0406">Ion transport</keyword>
<evidence type="ECO:0000256" key="15">
    <source>
        <dbReference type="ARBA" id="ARBA00022801"/>
    </source>
</evidence>